<organism evidence="2 3">
    <name type="scientific">Haloferax namakaokahaiae</name>
    <dbReference type="NCBI Taxonomy" id="1748331"/>
    <lineage>
        <taxon>Archaea</taxon>
        <taxon>Methanobacteriati</taxon>
        <taxon>Methanobacteriota</taxon>
        <taxon>Stenosarchaea group</taxon>
        <taxon>Halobacteria</taxon>
        <taxon>Halobacteriales</taxon>
        <taxon>Haloferacaceae</taxon>
        <taxon>Haloferax</taxon>
    </lineage>
</organism>
<reference evidence="2 3" key="1">
    <citation type="journal article" date="2019" name="Int. J. Syst. Evol. Microbiol.">
        <title>The Global Catalogue of Microorganisms (GCM) 10K type strain sequencing project: providing services to taxonomists for standard genome sequencing and annotation.</title>
        <authorList>
            <consortium name="The Broad Institute Genomics Platform"/>
            <consortium name="The Broad Institute Genome Sequencing Center for Infectious Disease"/>
            <person name="Wu L."/>
            <person name="Ma J."/>
        </authorList>
    </citation>
    <scope>NUCLEOTIDE SEQUENCE [LARGE SCALE GENOMIC DNA]</scope>
    <source>
        <strain evidence="2 3">DSM 29988</strain>
    </source>
</reference>
<proteinExistence type="predicted"/>
<keyword evidence="3" id="KW-1185">Reference proteome</keyword>
<dbReference type="AlphaFoldDB" id="A0ABD5ZBS7"/>
<accession>A0ABD5ZBS7</accession>
<dbReference type="Proteomes" id="UP001596481">
    <property type="component" value="Unassembled WGS sequence"/>
</dbReference>
<dbReference type="RefSeq" id="WP_390222003.1">
    <property type="nucleotide sequence ID" value="NZ_JBHTAA010000001.1"/>
</dbReference>
<dbReference type="EMBL" id="JBHTAA010000001">
    <property type="protein sequence ID" value="MFC7202710.1"/>
    <property type="molecule type" value="Genomic_DNA"/>
</dbReference>
<gene>
    <name evidence="2" type="ORF">ACFQJC_04235</name>
</gene>
<evidence type="ECO:0000259" key="1">
    <source>
        <dbReference type="Pfam" id="PF25922"/>
    </source>
</evidence>
<comment type="caution">
    <text evidence="2">The sequence shown here is derived from an EMBL/GenBank/DDBJ whole genome shotgun (WGS) entry which is preliminary data.</text>
</comment>
<evidence type="ECO:0000313" key="3">
    <source>
        <dbReference type="Proteomes" id="UP001596481"/>
    </source>
</evidence>
<feature type="domain" description="DUF7968" evidence="1">
    <location>
        <begin position="3"/>
        <end position="105"/>
    </location>
</feature>
<evidence type="ECO:0000313" key="2">
    <source>
        <dbReference type="EMBL" id="MFC7202710.1"/>
    </source>
</evidence>
<name>A0ABD5ZBS7_9EURY</name>
<protein>
    <recommendedName>
        <fullName evidence="1">DUF7968 domain-containing protein</fullName>
    </recommendedName>
</protein>
<dbReference type="InterPro" id="IPR058274">
    <property type="entry name" value="DUF7968"/>
</dbReference>
<sequence length="112" mass="12065">MATESATNVVVSFPDELSAWGRDQLFASRFVNYLRRVHTTAAVGDEWDEFLDVGCCGDSLTLTLRVEAVEPEGATALTGKTEIEYVEREGAVHGGWRVQSADGPAATTGKES</sequence>
<dbReference type="Pfam" id="PF25922">
    <property type="entry name" value="DUF7968"/>
    <property type="match status" value="1"/>
</dbReference>